<dbReference type="SUPFAM" id="SSF51735">
    <property type="entry name" value="NAD(P)-binding Rossmann-fold domains"/>
    <property type="match status" value="1"/>
</dbReference>
<dbReference type="InterPro" id="IPR036291">
    <property type="entry name" value="NAD(P)-bd_dom_sf"/>
</dbReference>
<keyword evidence="4" id="KW-0560">Oxidoreductase</keyword>
<evidence type="ECO:0000256" key="4">
    <source>
        <dbReference type="ARBA" id="ARBA00023002"/>
    </source>
</evidence>
<protein>
    <submittedName>
        <fullName evidence="6">Family ergot alkaloid biosynthesis protein</fullName>
    </submittedName>
</protein>
<evidence type="ECO:0000256" key="1">
    <source>
        <dbReference type="ARBA" id="ARBA00005107"/>
    </source>
</evidence>
<dbReference type="GO" id="GO:0016491">
    <property type="term" value="F:oxidoreductase activity"/>
    <property type="evidence" value="ECO:0007669"/>
    <property type="project" value="UniProtKB-KW"/>
</dbReference>
<dbReference type="EMBL" id="JAGMUV010000021">
    <property type="protein sequence ID" value="KAH7124669.1"/>
    <property type="molecule type" value="Genomic_DNA"/>
</dbReference>
<evidence type="ECO:0000259" key="5">
    <source>
        <dbReference type="Pfam" id="PF05368"/>
    </source>
</evidence>
<sequence length="297" mass="33101">MESSKAVLLIGGTGKVGRKLTALFKDTSIPTFKASRNGEFTTEPVATNIKSVAFDWENQTTWSSALEKSNPCSVYLVAPQFLDMLPPMQAFIDMARSKGVKRFVLLSGTRLDPDINGLAIGRVHAYLEQLGAAGQVEWASLRPTWFQQNLAEQPWHVKSIQEENSFYSATGEGKIPWISTVDIAACAFELLTQDEAPNSEYLLLGPELLSYNQIADILTEVVGRKIVHKDISAEELDERRSVFGMPRDYAQMVSSLDTDIKKGSEDRLNNVVEEMTGKPPGKFRDFAEQNKHVWIRG</sequence>
<dbReference type="PANTHER" id="PTHR43162:SF1">
    <property type="entry name" value="PRESTALK A DIFFERENTIATION PROTEIN A"/>
    <property type="match status" value="1"/>
</dbReference>
<dbReference type="GO" id="GO:0009820">
    <property type="term" value="P:alkaloid metabolic process"/>
    <property type="evidence" value="ECO:0007669"/>
    <property type="project" value="UniProtKB-KW"/>
</dbReference>
<name>A0A9P9IMJ4_9HYPO</name>
<evidence type="ECO:0000313" key="7">
    <source>
        <dbReference type="Proteomes" id="UP000738349"/>
    </source>
</evidence>
<dbReference type="Gene3D" id="3.90.25.10">
    <property type="entry name" value="UDP-galactose 4-epimerase, domain 1"/>
    <property type="match status" value="1"/>
</dbReference>
<dbReference type="PANTHER" id="PTHR43162">
    <property type="match status" value="1"/>
</dbReference>
<dbReference type="OrthoDB" id="9997102at2759"/>
<dbReference type="InterPro" id="IPR051604">
    <property type="entry name" value="Ergot_Alk_Oxidoreductase"/>
</dbReference>
<accession>A0A9P9IMJ4</accession>
<comment type="caution">
    <text evidence="6">The sequence shown here is derived from an EMBL/GenBank/DDBJ whole genome shotgun (WGS) entry which is preliminary data.</text>
</comment>
<gene>
    <name evidence="6" type="ORF">EDB81DRAFT_872378</name>
</gene>
<dbReference type="AlphaFoldDB" id="A0A9P9IMJ4"/>
<reference evidence="6" key="1">
    <citation type="journal article" date="2021" name="Nat. Commun.">
        <title>Genetic determinants of endophytism in the Arabidopsis root mycobiome.</title>
        <authorList>
            <person name="Mesny F."/>
            <person name="Miyauchi S."/>
            <person name="Thiergart T."/>
            <person name="Pickel B."/>
            <person name="Atanasova L."/>
            <person name="Karlsson M."/>
            <person name="Huettel B."/>
            <person name="Barry K.W."/>
            <person name="Haridas S."/>
            <person name="Chen C."/>
            <person name="Bauer D."/>
            <person name="Andreopoulos W."/>
            <person name="Pangilinan J."/>
            <person name="LaButti K."/>
            <person name="Riley R."/>
            <person name="Lipzen A."/>
            <person name="Clum A."/>
            <person name="Drula E."/>
            <person name="Henrissat B."/>
            <person name="Kohler A."/>
            <person name="Grigoriev I.V."/>
            <person name="Martin F.M."/>
            <person name="Hacquard S."/>
        </authorList>
    </citation>
    <scope>NUCLEOTIDE SEQUENCE</scope>
    <source>
        <strain evidence="6">MPI-CAGE-AT-0147</strain>
    </source>
</reference>
<dbReference type="NCBIfam" id="TIGR03649">
    <property type="entry name" value="ergot_EASG"/>
    <property type="match status" value="1"/>
</dbReference>
<organism evidence="6 7">
    <name type="scientific">Dactylonectria macrodidyma</name>
    <dbReference type="NCBI Taxonomy" id="307937"/>
    <lineage>
        <taxon>Eukaryota</taxon>
        <taxon>Fungi</taxon>
        <taxon>Dikarya</taxon>
        <taxon>Ascomycota</taxon>
        <taxon>Pezizomycotina</taxon>
        <taxon>Sordariomycetes</taxon>
        <taxon>Hypocreomycetidae</taxon>
        <taxon>Hypocreales</taxon>
        <taxon>Nectriaceae</taxon>
        <taxon>Dactylonectria</taxon>
    </lineage>
</organism>
<evidence type="ECO:0000256" key="2">
    <source>
        <dbReference type="ARBA" id="ARBA00005372"/>
    </source>
</evidence>
<dbReference type="InterPro" id="IPR019901">
    <property type="entry name" value="Ergot_alkaloid_biosynthesis"/>
</dbReference>
<keyword evidence="7" id="KW-1185">Reference proteome</keyword>
<feature type="domain" description="NmrA-like" evidence="5">
    <location>
        <begin position="4"/>
        <end position="250"/>
    </location>
</feature>
<dbReference type="Proteomes" id="UP000738349">
    <property type="component" value="Unassembled WGS sequence"/>
</dbReference>
<dbReference type="Pfam" id="PF05368">
    <property type="entry name" value="NmrA"/>
    <property type="match status" value="1"/>
</dbReference>
<keyword evidence="3" id="KW-0017">Alkaloid metabolism</keyword>
<evidence type="ECO:0000313" key="6">
    <source>
        <dbReference type="EMBL" id="KAH7124669.1"/>
    </source>
</evidence>
<dbReference type="Gene3D" id="3.40.50.720">
    <property type="entry name" value="NAD(P)-binding Rossmann-like Domain"/>
    <property type="match status" value="1"/>
</dbReference>
<evidence type="ECO:0000256" key="3">
    <source>
        <dbReference type="ARBA" id="ARBA00022589"/>
    </source>
</evidence>
<comment type="pathway">
    <text evidence="1">Alkaloid biosynthesis; ergot alkaloid biosynthesis.</text>
</comment>
<proteinExistence type="inferred from homology"/>
<dbReference type="InterPro" id="IPR008030">
    <property type="entry name" value="NmrA-like"/>
</dbReference>
<comment type="similarity">
    <text evidence="2">Belongs to the fgaFS/easG family.</text>
</comment>